<organism evidence="1">
    <name type="scientific">viral metagenome</name>
    <dbReference type="NCBI Taxonomy" id="1070528"/>
    <lineage>
        <taxon>unclassified sequences</taxon>
        <taxon>metagenomes</taxon>
        <taxon>organismal metagenomes</taxon>
    </lineage>
</organism>
<reference evidence="1" key="1">
    <citation type="submission" date="2020-03" db="EMBL/GenBank/DDBJ databases">
        <title>The deep terrestrial virosphere.</title>
        <authorList>
            <person name="Holmfeldt K."/>
            <person name="Nilsson E."/>
            <person name="Simone D."/>
            <person name="Lopez-Fernandez M."/>
            <person name="Wu X."/>
            <person name="de Brujin I."/>
            <person name="Lundin D."/>
            <person name="Andersson A."/>
            <person name="Bertilsson S."/>
            <person name="Dopson M."/>
        </authorList>
    </citation>
    <scope>NUCLEOTIDE SEQUENCE</scope>
    <source>
        <strain evidence="1">MM415B06468</strain>
    </source>
</reference>
<sequence length="49" mass="6110">MSKQSQYEWNQERDYQRELTDADFEFWLDDLAEDDRVDFERRLEEAAGY</sequence>
<gene>
    <name evidence="1" type="ORF">MM415B06468_0006</name>
</gene>
<proteinExistence type="predicted"/>
<accession>A0A6M3LX49</accession>
<dbReference type="AlphaFoldDB" id="A0A6M3LX49"/>
<protein>
    <submittedName>
        <fullName evidence="1">Uncharacterized protein</fullName>
    </submittedName>
</protein>
<evidence type="ECO:0000313" key="1">
    <source>
        <dbReference type="EMBL" id="QJA97245.1"/>
    </source>
</evidence>
<dbReference type="EMBL" id="MT143476">
    <property type="protein sequence ID" value="QJA97245.1"/>
    <property type="molecule type" value="Genomic_DNA"/>
</dbReference>
<name>A0A6M3LX49_9ZZZZ</name>